<protein>
    <submittedName>
        <fullName evidence="1">Uncharacterized protein</fullName>
    </submittedName>
</protein>
<reference evidence="1" key="1">
    <citation type="submission" date="2023-05" db="EMBL/GenBank/DDBJ databases">
        <authorList>
            <person name="Huff M."/>
        </authorList>
    </citation>
    <scope>NUCLEOTIDE SEQUENCE</scope>
</reference>
<proteinExistence type="predicted"/>
<dbReference type="AlphaFoldDB" id="A0AAD2DVD5"/>
<dbReference type="Proteomes" id="UP000834106">
    <property type="component" value="Chromosome 10"/>
</dbReference>
<dbReference type="EMBL" id="OU503045">
    <property type="protein sequence ID" value="CAI9768927.1"/>
    <property type="molecule type" value="Genomic_DNA"/>
</dbReference>
<organism evidence="1 2">
    <name type="scientific">Fraxinus pennsylvanica</name>
    <dbReference type="NCBI Taxonomy" id="56036"/>
    <lineage>
        <taxon>Eukaryota</taxon>
        <taxon>Viridiplantae</taxon>
        <taxon>Streptophyta</taxon>
        <taxon>Embryophyta</taxon>
        <taxon>Tracheophyta</taxon>
        <taxon>Spermatophyta</taxon>
        <taxon>Magnoliopsida</taxon>
        <taxon>eudicotyledons</taxon>
        <taxon>Gunneridae</taxon>
        <taxon>Pentapetalae</taxon>
        <taxon>asterids</taxon>
        <taxon>lamiids</taxon>
        <taxon>Lamiales</taxon>
        <taxon>Oleaceae</taxon>
        <taxon>Oleeae</taxon>
        <taxon>Fraxinus</taxon>
    </lineage>
</organism>
<evidence type="ECO:0000313" key="2">
    <source>
        <dbReference type="Proteomes" id="UP000834106"/>
    </source>
</evidence>
<sequence>MLPHNLGFSGRLPVLDCNDKPREARKVSDGETCWGLNQCGKRGADCLIEELDSAFIKKVKENEVDRESYHKDDTHFEGIMGRLMVDGVWKKVREEELLAIASTIRLLV</sequence>
<evidence type="ECO:0000313" key="1">
    <source>
        <dbReference type="EMBL" id="CAI9768927.1"/>
    </source>
</evidence>
<name>A0AAD2DVD5_9LAMI</name>
<gene>
    <name evidence="1" type="ORF">FPE_LOCUS17363</name>
</gene>
<accession>A0AAD2DVD5</accession>
<keyword evidence="2" id="KW-1185">Reference proteome</keyword>